<dbReference type="OrthoDB" id="6693232at2"/>
<dbReference type="KEGG" id="acc:BDGL_001883"/>
<accession>F0KJV1</accession>
<dbReference type="eggNOG" id="ENOG5031REM">
    <property type="taxonomic scope" value="Bacteria"/>
</dbReference>
<dbReference type="GeneID" id="11640074"/>
<dbReference type="InterPro" id="IPR046560">
    <property type="entry name" value="DUF6714"/>
</dbReference>
<protein>
    <submittedName>
        <fullName evidence="1">Uncharacterized protein</fullName>
    </submittedName>
</protein>
<reference evidence="1 2" key="2">
    <citation type="journal article" date="2011" name="J. Bacteriol.">
        <title>Genome sequence of Acinetobacter calcoaceticus PHEA-2, isolated from industry wastewater.</title>
        <authorList>
            <person name="Zhan Y."/>
            <person name="Yan Y."/>
            <person name="Zhang W."/>
            <person name="Yu H."/>
            <person name="Chen M."/>
            <person name="Lu W."/>
            <person name="Ping S."/>
            <person name="Peng Z."/>
            <person name="Yuan M."/>
            <person name="Zhou Z."/>
            <person name="Elmerich C."/>
            <person name="Lin M."/>
        </authorList>
    </citation>
    <scope>NUCLEOTIDE SEQUENCE [LARGE SCALE GENOMIC DNA]</scope>
    <source>
        <strain evidence="1 2">PHEA-2</strain>
    </source>
</reference>
<dbReference type="Proteomes" id="UP000007477">
    <property type="component" value="Chromosome"/>
</dbReference>
<sequence length="200" mass="23672">MDIETLKNQIELEFKNVTLGDAYTLPEEDYADTSYWYFDKRRTNLNLTEEEWVKQELFLLETGNWFREDFKEAVNAIKEKRKMNNRYFNPFEIPVSYLNNYHTGFSFLKPQGFLFYTPAIMSSVLKDTEVLSSPCFLSWFYRLRRSNTFEEISKLLNCFTKAQIEVLKDFLLFISTLSLEMKEGKEGVDKCLNNISLLGS</sequence>
<evidence type="ECO:0000313" key="1">
    <source>
        <dbReference type="EMBL" id="ADY82469.1"/>
    </source>
</evidence>
<gene>
    <name evidence="1" type="ordered locus">BDGL_001883</name>
</gene>
<dbReference type="AlphaFoldDB" id="F0KJV1"/>
<evidence type="ECO:0000313" key="2">
    <source>
        <dbReference type="Proteomes" id="UP000007477"/>
    </source>
</evidence>
<dbReference type="EMBL" id="CP002177">
    <property type="protein sequence ID" value="ADY82469.1"/>
    <property type="molecule type" value="Genomic_DNA"/>
</dbReference>
<keyword evidence="2" id="KW-1185">Reference proteome</keyword>
<organism evidence="1 2">
    <name type="scientific">Acinetobacter pittii (strain PHEA-2)</name>
    <dbReference type="NCBI Taxonomy" id="871585"/>
    <lineage>
        <taxon>Bacteria</taxon>
        <taxon>Pseudomonadati</taxon>
        <taxon>Pseudomonadota</taxon>
        <taxon>Gammaproteobacteria</taxon>
        <taxon>Moraxellales</taxon>
        <taxon>Moraxellaceae</taxon>
        <taxon>Acinetobacter</taxon>
        <taxon>Acinetobacter calcoaceticus/baumannii complex</taxon>
    </lineage>
</organism>
<reference key="1">
    <citation type="submission" date="2010-08" db="EMBL/GenBank/DDBJ databases">
        <title>The genome sequence of a nonpathogenic wastewater-adapted bacterium Acinetobacter calcoaceticus PHEA-2 and comparative genomics insights into environmental adaptation.</title>
        <authorList>
            <person name="Zhan Y."/>
            <person name="Yan Y."/>
            <person name="Zhang W."/>
            <person name="Chen M."/>
            <person name="Ping S."/>
            <person name="Lu W."/>
            <person name="Lin M."/>
        </authorList>
    </citation>
    <scope>NUCLEOTIDE SEQUENCE</scope>
    <source>
        <strain>PHEA-2</strain>
    </source>
</reference>
<dbReference type="RefSeq" id="WP_014207296.1">
    <property type="nucleotide sequence ID" value="NC_016603.1"/>
</dbReference>
<dbReference type="PATRIC" id="fig|871585.3.peg.1882"/>
<dbReference type="HOGENOM" id="CLU_1381525_0_0_6"/>
<name>F0KJV1_ACIP2</name>
<dbReference type="Pfam" id="PF20461">
    <property type="entry name" value="DUF6714"/>
    <property type="match status" value="1"/>
</dbReference>
<dbReference type="RefSeq" id="YP_004996151.1">
    <property type="nucleotide sequence ID" value="NC_016603.1"/>
</dbReference>
<proteinExistence type="predicted"/>